<dbReference type="RefSeq" id="XP_015278048.1">
    <property type="nucleotide sequence ID" value="XM_015422562.1"/>
</dbReference>
<dbReference type="InterPro" id="IPR014044">
    <property type="entry name" value="CAP_dom"/>
</dbReference>
<dbReference type="InterPro" id="IPR003582">
    <property type="entry name" value="ShKT_dom"/>
</dbReference>
<dbReference type="InterPro" id="IPR034117">
    <property type="entry name" value="SCP_CRISP"/>
</dbReference>
<evidence type="ECO:0000313" key="7">
    <source>
        <dbReference type="Proteomes" id="UP000694871"/>
    </source>
</evidence>
<evidence type="ECO:0000259" key="6">
    <source>
        <dbReference type="PROSITE" id="PS51670"/>
    </source>
</evidence>
<dbReference type="SUPFAM" id="SSF57546">
    <property type="entry name" value="Crisp domain-like"/>
    <property type="match status" value="1"/>
</dbReference>
<dbReference type="PROSITE" id="PS01009">
    <property type="entry name" value="CRISP_1"/>
    <property type="match status" value="1"/>
</dbReference>
<evidence type="ECO:0000256" key="4">
    <source>
        <dbReference type="SAM" id="MobiDB-lite"/>
    </source>
</evidence>
<organism evidence="7 8">
    <name type="scientific">Gekko japonicus</name>
    <name type="common">Schlegel's Japanese gecko</name>
    <dbReference type="NCBI Taxonomy" id="146911"/>
    <lineage>
        <taxon>Eukaryota</taxon>
        <taxon>Metazoa</taxon>
        <taxon>Chordata</taxon>
        <taxon>Craniata</taxon>
        <taxon>Vertebrata</taxon>
        <taxon>Euteleostomi</taxon>
        <taxon>Lepidosauria</taxon>
        <taxon>Squamata</taxon>
        <taxon>Bifurcata</taxon>
        <taxon>Gekkota</taxon>
        <taxon>Gekkonidae</taxon>
        <taxon>Gekkoninae</taxon>
        <taxon>Gekko</taxon>
    </lineage>
</organism>
<dbReference type="PROSITE" id="PS01010">
    <property type="entry name" value="CRISP_2"/>
    <property type="match status" value="1"/>
</dbReference>
<dbReference type="Proteomes" id="UP000694871">
    <property type="component" value="Unplaced"/>
</dbReference>
<feature type="signal peptide" evidence="5">
    <location>
        <begin position="1"/>
        <end position="20"/>
    </location>
</feature>
<dbReference type="InterPro" id="IPR035940">
    <property type="entry name" value="CAP_sf"/>
</dbReference>
<dbReference type="InterPro" id="IPR001283">
    <property type="entry name" value="CRISP-related"/>
</dbReference>
<proteinExistence type="inferred from homology"/>
<protein>
    <submittedName>
        <fullName evidence="8">Cysteine-rich venom protein pseudechetoxin-like</fullName>
    </submittedName>
</protein>
<dbReference type="PRINTS" id="PR00837">
    <property type="entry name" value="V5TPXLIKE"/>
</dbReference>
<dbReference type="SMART" id="SM00198">
    <property type="entry name" value="SCP"/>
    <property type="match status" value="1"/>
</dbReference>
<feature type="domain" description="ShKT" evidence="6">
    <location>
        <begin position="203"/>
        <end position="236"/>
    </location>
</feature>
<feature type="compositionally biased region" description="Polar residues" evidence="4">
    <location>
        <begin position="27"/>
        <end position="38"/>
    </location>
</feature>
<dbReference type="Pfam" id="PF08562">
    <property type="entry name" value="Crisp"/>
    <property type="match status" value="1"/>
</dbReference>
<feature type="region of interest" description="Disordered" evidence="4">
    <location>
        <begin position="27"/>
        <end position="47"/>
    </location>
</feature>
<evidence type="ECO:0000256" key="1">
    <source>
        <dbReference type="ARBA" id="ARBA00009923"/>
    </source>
</evidence>
<evidence type="ECO:0000256" key="5">
    <source>
        <dbReference type="SAM" id="SignalP"/>
    </source>
</evidence>
<evidence type="ECO:0000313" key="8">
    <source>
        <dbReference type="RefSeq" id="XP_015278048.1"/>
    </source>
</evidence>
<dbReference type="Gene3D" id="1.10.10.740">
    <property type="entry name" value="Crisp domain"/>
    <property type="match status" value="1"/>
</dbReference>
<dbReference type="InterPro" id="IPR018244">
    <property type="entry name" value="Allrgn_V5/Tpx1_CS"/>
</dbReference>
<dbReference type="PROSITE" id="PS51670">
    <property type="entry name" value="SHKT"/>
    <property type="match status" value="1"/>
</dbReference>
<evidence type="ECO:0000256" key="2">
    <source>
        <dbReference type="ARBA" id="ARBA00023157"/>
    </source>
</evidence>
<feature type="disulfide bond" evidence="3">
    <location>
        <begin position="221"/>
        <end position="234"/>
    </location>
</feature>
<dbReference type="InterPro" id="IPR042076">
    <property type="entry name" value="Crisp-like_dom"/>
</dbReference>
<dbReference type="InterPro" id="IPR013871">
    <property type="entry name" value="Cysteine_rich_secretory"/>
</dbReference>
<evidence type="ECO:0000256" key="3">
    <source>
        <dbReference type="PROSITE-ProRule" id="PRU01005"/>
    </source>
</evidence>
<feature type="disulfide bond" evidence="3">
    <location>
        <begin position="212"/>
        <end position="230"/>
    </location>
</feature>
<dbReference type="CDD" id="cd05383">
    <property type="entry name" value="CAP_CRISP"/>
    <property type="match status" value="1"/>
</dbReference>
<keyword evidence="2 3" id="KW-1015">Disulfide bond</keyword>
<feature type="chain" id="PRO_5045468863" evidence="5">
    <location>
        <begin position="21"/>
        <end position="241"/>
    </location>
</feature>
<reference evidence="8" key="1">
    <citation type="submission" date="2025-08" db="UniProtKB">
        <authorList>
            <consortium name="RefSeq"/>
        </authorList>
    </citation>
    <scope>IDENTIFICATION</scope>
</reference>
<dbReference type="Gene3D" id="3.40.33.10">
    <property type="entry name" value="CAP"/>
    <property type="match status" value="1"/>
</dbReference>
<sequence>MAATVVLMMTLAAALRQSTGLRPSLASLSTQNAGQQQEITERHNDLRRSVNPSARNMLRMEWNPTAAENARRWAQQCTLNHSPREKRTIDGKVCGENLFMSTAPTSWSEAIQAWFDEVKYFKYGYGSVTGEETGHYTQVVWYRSYQLGCAIAHCPWSKFAYYYVCHYCPGGNIVGSISTPYKTGRPCEDCPNACDNKLCTNPCKHNNIYSNCPDLARSHGCDHPDVKEWCKASCQCKTEII</sequence>
<dbReference type="GeneID" id="107119935"/>
<dbReference type="PANTHER" id="PTHR10334">
    <property type="entry name" value="CYSTEINE-RICH SECRETORY PROTEIN-RELATED"/>
    <property type="match status" value="1"/>
</dbReference>
<comment type="caution">
    <text evidence="3">Lacks conserved residue(s) required for the propagation of feature annotation.</text>
</comment>
<accession>A0ABM1KWG1</accession>
<gene>
    <name evidence="8" type="primary">LOC107119935</name>
</gene>
<keyword evidence="7" id="KW-1185">Reference proteome</keyword>
<comment type="similarity">
    <text evidence="1">Belongs to the CRISP family.</text>
</comment>
<dbReference type="Pfam" id="PF00188">
    <property type="entry name" value="CAP"/>
    <property type="match status" value="1"/>
</dbReference>
<name>A0ABM1KWG1_GEKJA</name>
<keyword evidence="5" id="KW-0732">Signal</keyword>
<dbReference type="SUPFAM" id="SSF55797">
    <property type="entry name" value="PR-1-like"/>
    <property type="match status" value="1"/>
</dbReference>